<feature type="domain" description="Amidohydrolase-related" evidence="1">
    <location>
        <begin position="53"/>
        <end position="385"/>
    </location>
</feature>
<evidence type="ECO:0000259" key="1">
    <source>
        <dbReference type="Pfam" id="PF01979"/>
    </source>
</evidence>
<dbReference type="PANTHER" id="PTHR43135:SF3">
    <property type="entry name" value="ALPHA-D-RIBOSE 1-METHYLPHOSPHONATE 5-TRIPHOSPHATE DIPHOSPHATASE"/>
    <property type="match status" value="1"/>
</dbReference>
<organism evidence="2 3">
    <name type="scientific">Streptomyces kanamyceticus</name>
    <dbReference type="NCBI Taxonomy" id="1967"/>
    <lineage>
        <taxon>Bacteria</taxon>
        <taxon>Bacillati</taxon>
        <taxon>Actinomycetota</taxon>
        <taxon>Actinomycetes</taxon>
        <taxon>Kitasatosporales</taxon>
        <taxon>Streptomycetaceae</taxon>
        <taxon>Streptomyces</taxon>
    </lineage>
</organism>
<keyword evidence="3" id="KW-1185">Reference proteome</keyword>
<dbReference type="RefSeq" id="WP_055555263.1">
    <property type="nucleotide sequence ID" value="NZ_CP023699.1"/>
</dbReference>
<dbReference type="InterPro" id="IPR011059">
    <property type="entry name" value="Metal-dep_hydrolase_composite"/>
</dbReference>
<dbReference type="PANTHER" id="PTHR43135">
    <property type="entry name" value="ALPHA-D-RIBOSE 1-METHYLPHOSPHONATE 5-TRIPHOSPHATE DIPHOSPHATASE"/>
    <property type="match status" value="1"/>
</dbReference>
<dbReference type="AlphaFoldDB" id="A0A5J6GQD0"/>
<keyword evidence="2" id="KW-0378">Hydrolase</keyword>
<reference evidence="2 3" key="1">
    <citation type="submission" date="2017-09" db="EMBL/GenBank/DDBJ databases">
        <authorList>
            <person name="Lee N."/>
            <person name="Cho B.-K."/>
        </authorList>
    </citation>
    <scope>NUCLEOTIDE SEQUENCE [LARGE SCALE GENOMIC DNA]</scope>
    <source>
        <strain evidence="2 3">ATCC 12853</strain>
    </source>
</reference>
<dbReference type="Gene3D" id="3.20.20.140">
    <property type="entry name" value="Metal-dependent hydrolases"/>
    <property type="match status" value="1"/>
</dbReference>
<sequence>MLITADRILTDTGTYLEGGAVLLDGDAIAAVGPKAEIVRQAGPDVPRLAHSGTVLPGLIDSHVHLIFDGGTDPVAGLGEADEVLYDRMCRRAEQLLRAGVTTARDLGDRGGLAFRVAADVEAGRLAGPRVLAAGTPATPPGGHCHFLGGEVSGETAVRDLVRRNVEAGAAVIKVMTSGGGLTKDGPSSWQSQFSAAELTALVDAAHAAGLPVAAHAHGADAIAEAVGAGVDTLEHCTWMTETGFDLRPDVLRRIIDENIAVSLTVSPHWRMLPQVFGEERAAVMFDQVRQMIEAGANVIVGTDAGVQRTGFDGLPGALPFYAHLGVPNDRILDMATRGCAQALGVGDLTGRIAPGLRADLLLVDGDPLRDLEALRSVTAVVAAGRFNSLPSKGRIAQLRSGNKQLGESG</sequence>
<evidence type="ECO:0000313" key="3">
    <source>
        <dbReference type="Proteomes" id="UP000325529"/>
    </source>
</evidence>
<dbReference type="EMBL" id="CP023699">
    <property type="protein sequence ID" value="QEU96622.1"/>
    <property type="molecule type" value="Genomic_DNA"/>
</dbReference>
<dbReference type="InterPro" id="IPR051781">
    <property type="entry name" value="Metallo-dep_Hydrolase"/>
</dbReference>
<name>A0A5J6GQD0_STRKN</name>
<dbReference type="SUPFAM" id="SSF51556">
    <property type="entry name" value="Metallo-dependent hydrolases"/>
    <property type="match status" value="1"/>
</dbReference>
<dbReference type="OrthoDB" id="3514520at2"/>
<dbReference type="KEGG" id="ska:CP970_41840"/>
<dbReference type="InterPro" id="IPR032466">
    <property type="entry name" value="Metal_Hydrolase"/>
</dbReference>
<dbReference type="SUPFAM" id="SSF51338">
    <property type="entry name" value="Composite domain of metallo-dependent hydrolases"/>
    <property type="match status" value="2"/>
</dbReference>
<dbReference type="Proteomes" id="UP000325529">
    <property type="component" value="Chromosome"/>
</dbReference>
<proteinExistence type="predicted"/>
<dbReference type="GO" id="GO:0016810">
    <property type="term" value="F:hydrolase activity, acting on carbon-nitrogen (but not peptide) bonds"/>
    <property type="evidence" value="ECO:0007669"/>
    <property type="project" value="InterPro"/>
</dbReference>
<protein>
    <submittedName>
        <fullName evidence="2">Amidohydrolase family protein</fullName>
    </submittedName>
</protein>
<dbReference type="Gene3D" id="2.30.40.10">
    <property type="entry name" value="Urease, subunit C, domain 1"/>
    <property type="match status" value="1"/>
</dbReference>
<dbReference type="Pfam" id="PF01979">
    <property type="entry name" value="Amidohydro_1"/>
    <property type="match status" value="1"/>
</dbReference>
<accession>A0A5J6GQD0</accession>
<evidence type="ECO:0000313" key="2">
    <source>
        <dbReference type="EMBL" id="QEU96622.1"/>
    </source>
</evidence>
<dbReference type="InterPro" id="IPR006680">
    <property type="entry name" value="Amidohydro-rel"/>
</dbReference>
<gene>
    <name evidence="2" type="ORF">CP970_41840</name>
</gene>